<dbReference type="Proteomes" id="UP000481858">
    <property type="component" value="Unassembled WGS sequence"/>
</dbReference>
<keyword evidence="3" id="KW-1185">Reference proteome</keyword>
<gene>
    <name evidence="2" type="ORF">GQX73_g3411</name>
</gene>
<sequence length="228" mass="25506">MSATVTPSMRTAGWNVEFTIGSADDPDIFAGIYQAPGSNLVTFSDVCDEMRLCFDLIASVPQQVDRRALRQHYEMSCIENMAALKVYWRDSLSKTNAHTSGTQSVLSPSTDFPPTPGSRDTELGTFLRGASDPSKKTPPTPPNQGQPGDTSGQDNLVTRAKAVLRQGETGYKRKRIQECEVDTQTFPRYEEDMQDSYITPRNSREFLADVNWELQRFKGRQHARGNFV</sequence>
<accession>A0A7C8N0J4</accession>
<protein>
    <submittedName>
        <fullName evidence="2">Uncharacterized protein</fullName>
    </submittedName>
</protein>
<name>A0A7C8N0J4_9PEZI</name>
<dbReference type="InParanoid" id="A0A7C8N0J4"/>
<feature type="compositionally biased region" description="Polar residues" evidence="1">
    <location>
        <begin position="97"/>
        <end position="110"/>
    </location>
</feature>
<reference evidence="2 3" key="1">
    <citation type="submission" date="2019-12" db="EMBL/GenBank/DDBJ databases">
        <title>Draft genome sequence of the ascomycete Xylaria multiplex DSM 110363.</title>
        <authorList>
            <person name="Buettner E."/>
            <person name="Kellner H."/>
        </authorList>
    </citation>
    <scope>NUCLEOTIDE SEQUENCE [LARGE SCALE GENOMIC DNA]</scope>
    <source>
        <strain evidence="2 3">DSM 110363</strain>
    </source>
</reference>
<dbReference type="AlphaFoldDB" id="A0A7C8N0J4"/>
<dbReference type="EMBL" id="WUBL01000026">
    <property type="protein sequence ID" value="KAF2970174.1"/>
    <property type="molecule type" value="Genomic_DNA"/>
</dbReference>
<evidence type="ECO:0000256" key="1">
    <source>
        <dbReference type="SAM" id="MobiDB-lite"/>
    </source>
</evidence>
<evidence type="ECO:0000313" key="2">
    <source>
        <dbReference type="EMBL" id="KAF2970174.1"/>
    </source>
</evidence>
<evidence type="ECO:0000313" key="3">
    <source>
        <dbReference type="Proteomes" id="UP000481858"/>
    </source>
</evidence>
<organism evidence="2 3">
    <name type="scientific">Xylaria multiplex</name>
    <dbReference type="NCBI Taxonomy" id="323545"/>
    <lineage>
        <taxon>Eukaryota</taxon>
        <taxon>Fungi</taxon>
        <taxon>Dikarya</taxon>
        <taxon>Ascomycota</taxon>
        <taxon>Pezizomycotina</taxon>
        <taxon>Sordariomycetes</taxon>
        <taxon>Xylariomycetidae</taxon>
        <taxon>Xylariales</taxon>
        <taxon>Xylariaceae</taxon>
        <taxon>Xylaria</taxon>
    </lineage>
</organism>
<feature type="region of interest" description="Disordered" evidence="1">
    <location>
        <begin position="97"/>
        <end position="155"/>
    </location>
</feature>
<proteinExistence type="predicted"/>
<comment type="caution">
    <text evidence="2">The sequence shown here is derived from an EMBL/GenBank/DDBJ whole genome shotgun (WGS) entry which is preliminary data.</text>
</comment>
<dbReference type="OrthoDB" id="2142759at2759"/>